<dbReference type="AlphaFoldDB" id="A0A5N0TA64"/>
<dbReference type="RefSeq" id="WP_150895060.1">
    <property type="nucleotide sequence ID" value="NZ_VYUY01000019.1"/>
</dbReference>
<evidence type="ECO:0000313" key="1">
    <source>
        <dbReference type="EMBL" id="KAA9130726.1"/>
    </source>
</evidence>
<comment type="caution">
    <text evidence="1">The sequence shown here is derived from an EMBL/GenBank/DDBJ whole genome shotgun (WGS) entry which is preliminary data.</text>
</comment>
<reference evidence="2" key="1">
    <citation type="submission" date="2019-09" db="EMBL/GenBank/DDBJ databases">
        <title>Mumia zhuanghuii sp. nov. isolated from the intestinal contents of plateau pika (Ochotona curzoniae) in the Qinghai-Tibet plateau of China.</title>
        <authorList>
            <person name="Tian Z."/>
        </authorList>
    </citation>
    <scope>NUCLEOTIDE SEQUENCE [LARGE SCALE GENOMIC DNA]</scope>
    <source>
        <strain evidence="2">L-033</strain>
    </source>
</reference>
<name>A0A5N0TA64_9MICO</name>
<accession>A0A5N0TA64</accession>
<gene>
    <name evidence="1" type="ORF">F6B40_13960</name>
</gene>
<dbReference type="EMBL" id="VYUY01000019">
    <property type="protein sequence ID" value="KAA9130726.1"/>
    <property type="molecule type" value="Genomic_DNA"/>
</dbReference>
<protein>
    <submittedName>
        <fullName evidence="1">Uncharacterized protein</fullName>
    </submittedName>
</protein>
<dbReference type="Proteomes" id="UP000326838">
    <property type="component" value="Unassembled WGS sequence"/>
</dbReference>
<organism evidence="1 2">
    <name type="scientific">Microbacterium caowuchunii</name>
    <dbReference type="NCBI Taxonomy" id="2614638"/>
    <lineage>
        <taxon>Bacteria</taxon>
        <taxon>Bacillati</taxon>
        <taxon>Actinomycetota</taxon>
        <taxon>Actinomycetes</taxon>
        <taxon>Micrococcales</taxon>
        <taxon>Microbacteriaceae</taxon>
        <taxon>Microbacterium</taxon>
    </lineage>
</organism>
<keyword evidence="2" id="KW-1185">Reference proteome</keyword>
<proteinExistence type="predicted"/>
<sequence>MADAQRILGPSEEVLGAGIFGMANLVVAQVAGVTVGAAAGRRAADVLSNITNLIGSPLLDGLAAGVGAMAGSRAGVQATAAAQGVSVRLLVAVTAEKIHVLNQDENLRTEVASFDRDAVDVEVKKLGLNRYLTLTDTGTGDSIELHGATGWIAAQAAGDKVVLDLLQH</sequence>
<evidence type="ECO:0000313" key="2">
    <source>
        <dbReference type="Proteomes" id="UP000326838"/>
    </source>
</evidence>